<evidence type="ECO:0000313" key="3">
    <source>
        <dbReference type="Proteomes" id="UP001153076"/>
    </source>
</evidence>
<keyword evidence="3" id="KW-1185">Reference proteome</keyword>
<accession>A0A9Q1Q888</accession>
<dbReference type="OrthoDB" id="1913335at2759"/>
<gene>
    <name evidence="2" type="ORF">Cgig2_015075</name>
</gene>
<comment type="caution">
    <text evidence="2">The sequence shown here is derived from an EMBL/GenBank/DDBJ whole genome shotgun (WGS) entry which is preliminary data.</text>
</comment>
<reference evidence="2" key="1">
    <citation type="submission" date="2022-04" db="EMBL/GenBank/DDBJ databases">
        <title>Carnegiea gigantea Genome sequencing and assembly v2.</title>
        <authorList>
            <person name="Copetti D."/>
            <person name="Sanderson M.J."/>
            <person name="Burquez A."/>
            <person name="Wojciechowski M.F."/>
        </authorList>
    </citation>
    <scope>NUCLEOTIDE SEQUENCE</scope>
    <source>
        <strain evidence="2">SGP5-SGP5p</strain>
        <tissue evidence="2">Aerial part</tissue>
    </source>
</reference>
<dbReference type="PANTHER" id="PTHR33144">
    <property type="entry name" value="OS10G0409366 PROTEIN-RELATED"/>
    <property type="match status" value="1"/>
</dbReference>
<feature type="region of interest" description="Disordered" evidence="1">
    <location>
        <begin position="70"/>
        <end position="134"/>
    </location>
</feature>
<organism evidence="2 3">
    <name type="scientific">Carnegiea gigantea</name>
    <dbReference type="NCBI Taxonomy" id="171969"/>
    <lineage>
        <taxon>Eukaryota</taxon>
        <taxon>Viridiplantae</taxon>
        <taxon>Streptophyta</taxon>
        <taxon>Embryophyta</taxon>
        <taxon>Tracheophyta</taxon>
        <taxon>Spermatophyta</taxon>
        <taxon>Magnoliopsida</taxon>
        <taxon>eudicotyledons</taxon>
        <taxon>Gunneridae</taxon>
        <taxon>Pentapetalae</taxon>
        <taxon>Caryophyllales</taxon>
        <taxon>Cactineae</taxon>
        <taxon>Cactaceae</taxon>
        <taxon>Cactoideae</taxon>
        <taxon>Echinocereeae</taxon>
        <taxon>Carnegiea</taxon>
    </lineage>
</organism>
<proteinExistence type="predicted"/>
<evidence type="ECO:0000256" key="1">
    <source>
        <dbReference type="SAM" id="MobiDB-lite"/>
    </source>
</evidence>
<sequence length="532" mass="60605">MPHNFSSFFHTTSPNMIAGQPWVSPSVSSTHLQPQPLGLLGNESHVMKHSSFVQTLPYTPAFATKFQPLVEKPSPSVPNNDQRSPSSHNSQLQPPFSQPMPSRYIRCQSPDSNSQSQPSSNEAEETHSDDEDESNAMNMLRYACRTSFTTDIIFLNFNMLRYSLLNIYVGESGNATKKKYFKSKDIHKLRDGDRVLVQFNGAGQPIGDSRSALSRWMASLMKELNLCPRDAKDFKEVKENYGAELLRNLRLKFLIPKRVDVEKALTDIFGIKFLSMRYKQNKHFFQQAEDNLRKNLKTILQAAGLFVDDLEETLKQHQFAVTEIEEELDKLPRPKDFSVPQWSKYKNYLKSTKFKKYSQNGKAARALKSHMHTTGTKSFAQCRAEFNDAKARMESHRASGSYATEVEIDKEVWTHFMGDDKPGRAQLFGMGVTKSQVKRLRDGSLITRNDGGIVIDDATTTTLHHLQNVFVQQQNRMQQQEQMLLNTMQVIGHLESQVVLYQIALKDYRCVNPLSSTLLTGAHTYSGEVYRP</sequence>
<dbReference type="AlphaFoldDB" id="A0A9Q1Q888"/>
<protein>
    <submittedName>
        <fullName evidence="2">Uncharacterized protein</fullName>
    </submittedName>
</protein>
<dbReference type="EMBL" id="JAKOGI010000670">
    <property type="protein sequence ID" value="KAJ8431685.1"/>
    <property type="molecule type" value="Genomic_DNA"/>
</dbReference>
<evidence type="ECO:0000313" key="2">
    <source>
        <dbReference type="EMBL" id="KAJ8431685.1"/>
    </source>
</evidence>
<feature type="compositionally biased region" description="Low complexity" evidence="1">
    <location>
        <begin position="108"/>
        <end position="121"/>
    </location>
</feature>
<feature type="compositionally biased region" description="Polar residues" evidence="1">
    <location>
        <begin position="77"/>
        <end position="95"/>
    </location>
</feature>
<name>A0A9Q1Q888_9CARY</name>
<dbReference type="Proteomes" id="UP001153076">
    <property type="component" value="Unassembled WGS sequence"/>
</dbReference>
<dbReference type="PANTHER" id="PTHR33144:SF25">
    <property type="entry name" value="DUF4216 DOMAIN-CONTAINING PROTEIN"/>
    <property type="match status" value="1"/>
</dbReference>